<evidence type="ECO:0000256" key="5">
    <source>
        <dbReference type="SAM" id="Phobius"/>
    </source>
</evidence>
<gene>
    <name evidence="7" type="ORF">C6569_07080</name>
</gene>
<feature type="transmembrane region" description="Helical" evidence="5">
    <location>
        <begin position="90"/>
        <end position="107"/>
    </location>
</feature>
<evidence type="ECO:0000259" key="6">
    <source>
        <dbReference type="Pfam" id="PF04932"/>
    </source>
</evidence>
<protein>
    <recommendedName>
        <fullName evidence="6">O-antigen ligase-related domain-containing protein</fullName>
    </recommendedName>
</protein>
<keyword evidence="4 5" id="KW-0472">Membrane</keyword>
<dbReference type="Pfam" id="PF04932">
    <property type="entry name" value="Wzy_C"/>
    <property type="match status" value="1"/>
</dbReference>
<organism evidence="7 8">
    <name type="scientific">Phreatobacter cathodiphilus</name>
    <dbReference type="NCBI Taxonomy" id="1868589"/>
    <lineage>
        <taxon>Bacteria</taxon>
        <taxon>Pseudomonadati</taxon>
        <taxon>Pseudomonadota</taxon>
        <taxon>Alphaproteobacteria</taxon>
        <taxon>Hyphomicrobiales</taxon>
        <taxon>Phreatobacteraceae</taxon>
        <taxon>Phreatobacter</taxon>
    </lineage>
</organism>
<dbReference type="PANTHER" id="PTHR37422:SF21">
    <property type="entry name" value="EXOQ-LIKE PROTEIN"/>
    <property type="match status" value="1"/>
</dbReference>
<feature type="transmembrane region" description="Helical" evidence="5">
    <location>
        <begin position="386"/>
        <end position="407"/>
    </location>
</feature>
<evidence type="ECO:0000313" key="7">
    <source>
        <dbReference type="EMBL" id="AVO44841.1"/>
    </source>
</evidence>
<dbReference type="KEGG" id="phr:C6569_07080"/>
<dbReference type="AlphaFoldDB" id="A0A2S0NA84"/>
<evidence type="ECO:0000313" key="8">
    <source>
        <dbReference type="Proteomes" id="UP000237889"/>
    </source>
</evidence>
<dbReference type="Proteomes" id="UP000237889">
    <property type="component" value="Chromosome"/>
</dbReference>
<feature type="transmembrane region" description="Helical" evidence="5">
    <location>
        <begin position="210"/>
        <end position="227"/>
    </location>
</feature>
<keyword evidence="8" id="KW-1185">Reference proteome</keyword>
<dbReference type="RefSeq" id="WP_106748182.1">
    <property type="nucleotide sequence ID" value="NZ_CP027668.1"/>
</dbReference>
<dbReference type="EMBL" id="CP027668">
    <property type="protein sequence ID" value="AVO44841.1"/>
    <property type="molecule type" value="Genomic_DNA"/>
</dbReference>
<dbReference type="InterPro" id="IPR007016">
    <property type="entry name" value="O-antigen_ligase-rel_domated"/>
</dbReference>
<feature type="transmembrane region" description="Helical" evidence="5">
    <location>
        <begin position="113"/>
        <end position="131"/>
    </location>
</feature>
<keyword evidence="2 5" id="KW-0812">Transmembrane</keyword>
<evidence type="ECO:0000256" key="4">
    <source>
        <dbReference type="ARBA" id="ARBA00023136"/>
    </source>
</evidence>
<feature type="domain" description="O-antigen ligase-related" evidence="6">
    <location>
        <begin position="217"/>
        <end position="363"/>
    </location>
</feature>
<accession>A0A2S0NA84</accession>
<feature type="transmembrane region" description="Helical" evidence="5">
    <location>
        <begin position="21"/>
        <end position="39"/>
    </location>
</feature>
<evidence type="ECO:0000256" key="2">
    <source>
        <dbReference type="ARBA" id="ARBA00022692"/>
    </source>
</evidence>
<feature type="transmembrane region" description="Helical" evidence="5">
    <location>
        <begin position="59"/>
        <end position="78"/>
    </location>
</feature>
<feature type="transmembrane region" description="Helical" evidence="5">
    <location>
        <begin position="255"/>
        <end position="276"/>
    </location>
</feature>
<dbReference type="GO" id="GO:0016020">
    <property type="term" value="C:membrane"/>
    <property type="evidence" value="ECO:0007669"/>
    <property type="project" value="UniProtKB-SubCell"/>
</dbReference>
<feature type="transmembrane region" description="Helical" evidence="5">
    <location>
        <begin position="354"/>
        <end position="374"/>
    </location>
</feature>
<name>A0A2S0NA84_9HYPH</name>
<keyword evidence="3 5" id="KW-1133">Transmembrane helix</keyword>
<feature type="transmembrane region" description="Helical" evidence="5">
    <location>
        <begin position="143"/>
        <end position="165"/>
    </location>
</feature>
<sequence length="436" mass="46985">MARITGAPGALPVDDLAQLMRWARVLVFVGAFLLAWVTLEPYADLGTTASLEFAFGQEGTAYAAYGLMAAVAGLVAVLTQPRALATLIHPLWIALGAWLSFTVVTSADVSLSLRRLILFGMLAVLTASLFLMPKGRRDLARLLAAAVGILVLLSLVGVALFPQFAIHQITDINEPQLAGDWRGVFAHKNTAGAIFAMTIFMMIFAVRTGLVPLGSVLLLLCSAFVLMSGAKSSTMLLVVSLAVSVVVARTRRGWLAGAIAFAPLVVLLVLGPGTVVSKGLGDIVRLLPIDATFTGRADVWELALEKIVERPLTGFGYSAYWALESTRFGQEDATQWGGHAAHAHNGYIDAALNMGLPGLLLVIAVFVVWPLRNFLAARARGADPALLLMFLQIWLFGIYVSVLESFLFVRFDPIWITFLFAVFGLHYLARRPHVAE</sequence>
<feature type="transmembrane region" description="Helical" evidence="5">
    <location>
        <begin position="413"/>
        <end position="429"/>
    </location>
</feature>
<proteinExistence type="predicted"/>
<dbReference type="PANTHER" id="PTHR37422">
    <property type="entry name" value="TEICHURONIC ACID BIOSYNTHESIS PROTEIN TUAE"/>
    <property type="match status" value="1"/>
</dbReference>
<evidence type="ECO:0000256" key="1">
    <source>
        <dbReference type="ARBA" id="ARBA00004141"/>
    </source>
</evidence>
<dbReference type="InterPro" id="IPR051533">
    <property type="entry name" value="WaaL-like"/>
</dbReference>
<reference evidence="7 8" key="1">
    <citation type="submission" date="2018-03" db="EMBL/GenBank/DDBJ databases">
        <title>Genome sequencing of Phreatobacter sp.</title>
        <authorList>
            <person name="Kim S.-J."/>
            <person name="Heo J."/>
            <person name="Kwon S.-W."/>
        </authorList>
    </citation>
    <scope>NUCLEOTIDE SEQUENCE [LARGE SCALE GENOMIC DNA]</scope>
    <source>
        <strain evidence="7 8">S-12</strain>
    </source>
</reference>
<comment type="subcellular location">
    <subcellularLocation>
        <location evidence="1">Membrane</location>
        <topology evidence="1">Multi-pass membrane protein</topology>
    </subcellularLocation>
</comment>
<evidence type="ECO:0000256" key="3">
    <source>
        <dbReference type="ARBA" id="ARBA00022989"/>
    </source>
</evidence>